<dbReference type="HOGENOM" id="CLU_797212_0_0_1"/>
<accession>R7SK29</accession>
<dbReference type="Proteomes" id="UP000053319">
    <property type="component" value="Unassembled WGS sequence"/>
</dbReference>
<feature type="compositionally biased region" description="Polar residues" evidence="1">
    <location>
        <begin position="46"/>
        <end position="58"/>
    </location>
</feature>
<proteinExistence type="predicted"/>
<dbReference type="RefSeq" id="XP_007371099.1">
    <property type="nucleotide sequence ID" value="XM_007371037.1"/>
</dbReference>
<dbReference type="AlphaFoldDB" id="R7SK29"/>
<dbReference type="GeneID" id="18836174"/>
<sequence>MSSIAAACARSARAVSALRGARAFATETFASGSSSSATDFLPAQDRTGSSARPRQQANVSHHDVKSIYVRAWDDISTMPEFFAILRGVERRFGTVKEFRVGRDHDVTSKYLNYFMFEFADDASFDRIPAAGTNIKIEVPVVKAAVPGGIGLADLAGLLEPQELDPELEEIKHGIYGPPVSVLPPETSEGTKRQTRMVEVIVQRAKRDTAEFPRSHSLYPHRHFGPAFYDWGGFYTPQPGSDDRPVPPLMTAAVEKWREWALKDPRRAAREQEEAQKQSSLRVADEEAERAEAERRMEEDEKHAREREKEIGEMLVRGAEEEEAAVVQRSCPFAAAIHKDATTTRLSSRREKILERARRNARIPVPQVLRAEEAAESEEQEEAGRRTEEAKEVDVTTLRDRLMKLMGGKW</sequence>
<organism evidence="2 3">
    <name type="scientific">Dichomitus squalens (strain LYAD-421)</name>
    <name type="common">Western red white-rot fungus</name>
    <dbReference type="NCBI Taxonomy" id="732165"/>
    <lineage>
        <taxon>Eukaryota</taxon>
        <taxon>Fungi</taxon>
        <taxon>Dikarya</taxon>
        <taxon>Basidiomycota</taxon>
        <taxon>Agaricomycotina</taxon>
        <taxon>Agaricomycetes</taxon>
        <taxon>Polyporales</taxon>
        <taxon>Polyporaceae</taxon>
        <taxon>Dichomitus</taxon>
    </lineage>
</organism>
<protein>
    <submittedName>
        <fullName evidence="2">Uncharacterized protein</fullName>
    </submittedName>
</protein>
<dbReference type="KEGG" id="dsq:DICSQDRAFT_141437"/>
<evidence type="ECO:0000313" key="2">
    <source>
        <dbReference type="EMBL" id="EJF56178.1"/>
    </source>
</evidence>
<feature type="region of interest" description="Disordered" evidence="1">
    <location>
        <begin position="367"/>
        <end position="391"/>
    </location>
</feature>
<dbReference type="OrthoDB" id="3362336at2759"/>
<dbReference type="OMA" id="YGRIREY"/>
<evidence type="ECO:0000256" key="1">
    <source>
        <dbReference type="SAM" id="MobiDB-lite"/>
    </source>
</evidence>
<feature type="region of interest" description="Disordered" evidence="1">
    <location>
        <begin position="32"/>
        <end position="58"/>
    </location>
</feature>
<reference evidence="2 3" key="1">
    <citation type="journal article" date="2012" name="Science">
        <title>The Paleozoic origin of enzymatic lignin decomposition reconstructed from 31 fungal genomes.</title>
        <authorList>
            <person name="Floudas D."/>
            <person name="Binder M."/>
            <person name="Riley R."/>
            <person name="Barry K."/>
            <person name="Blanchette R.A."/>
            <person name="Henrissat B."/>
            <person name="Martinez A.T."/>
            <person name="Otillar R."/>
            <person name="Spatafora J.W."/>
            <person name="Yadav J.S."/>
            <person name="Aerts A."/>
            <person name="Benoit I."/>
            <person name="Boyd A."/>
            <person name="Carlson A."/>
            <person name="Copeland A."/>
            <person name="Coutinho P.M."/>
            <person name="de Vries R.P."/>
            <person name="Ferreira P."/>
            <person name="Findley K."/>
            <person name="Foster B."/>
            <person name="Gaskell J."/>
            <person name="Glotzer D."/>
            <person name="Gorecki P."/>
            <person name="Heitman J."/>
            <person name="Hesse C."/>
            <person name="Hori C."/>
            <person name="Igarashi K."/>
            <person name="Jurgens J.A."/>
            <person name="Kallen N."/>
            <person name="Kersten P."/>
            <person name="Kohler A."/>
            <person name="Kuees U."/>
            <person name="Kumar T.K.A."/>
            <person name="Kuo A."/>
            <person name="LaButti K."/>
            <person name="Larrondo L.F."/>
            <person name="Lindquist E."/>
            <person name="Ling A."/>
            <person name="Lombard V."/>
            <person name="Lucas S."/>
            <person name="Lundell T."/>
            <person name="Martin R."/>
            <person name="McLaughlin D.J."/>
            <person name="Morgenstern I."/>
            <person name="Morin E."/>
            <person name="Murat C."/>
            <person name="Nagy L.G."/>
            <person name="Nolan M."/>
            <person name="Ohm R.A."/>
            <person name="Patyshakuliyeva A."/>
            <person name="Rokas A."/>
            <person name="Ruiz-Duenas F.J."/>
            <person name="Sabat G."/>
            <person name="Salamov A."/>
            <person name="Samejima M."/>
            <person name="Schmutz J."/>
            <person name="Slot J.C."/>
            <person name="St John F."/>
            <person name="Stenlid J."/>
            <person name="Sun H."/>
            <person name="Sun S."/>
            <person name="Syed K."/>
            <person name="Tsang A."/>
            <person name="Wiebenga A."/>
            <person name="Young D."/>
            <person name="Pisabarro A."/>
            <person name="Eastwood D.C."/>
            <person name="Martin F."/>
            <person name="Cullen D."/>
            <person name="Grigoriev I.V."/>
            <person name="Hibbett D.S."/>
        </authorList>
    </citation>
    <scope>NUCLEOTIDE SEQUENCE [LARGE SCALE GENOMIC DNA]</scope>
    <source>
        <strain evidence="2 3">LYAD-421 SS1</strain>
    </source>
</reference>
<name>R7SK29_DICSQ</name>
<feature type="compositionally biased region" description="Basic and acidic residues" evidence="1">
    <location>
        <begin position="381"/>
        <end position="391"/>
    </location>
</feature>
<feature type="compositionally biased region" description="Basic and acidic residues" evidence="1">
    <location>
        <begin position="289"/>
        <end position="306"/>
    </location>
</feature>
<gene>
    <name evidence="2" type="ORF">DICSQDRAFT_141437</name>
</gene>
<evidence type="ECO:0000313" key="3">
    <source>
        <dbReference type="Proteomes" id="UP000053319"/>
    </source>
</evidence>
<feature type="region of interest" description="Disordered" evidence="1">
    <location>
        <begin position="267"/>
        <end position="306"/>
    </location>
</feature>
<dbReference type="EMBL" id="JH719481">
    <property type="protein sequence ID" value="EJF56178.1"/>
    <property type="molecule type" value="Genomic_DNA"/>
</dbReference>